<dbReference type="EMBL" id="FPCK01000001">
    <property type="protein sequence ID" value="SFV31330.1"/>
    <property type="molecule type" value="Genomic_DNA"/>
</dbReference>
<evidence type="ECO:0000313" key="1">
    <source>
        <dbReference type="EMBL" id="SFV31330.1"/>
    </source>
</evidence>
<dbReference type="RefSeq" id="WP_092422450.1">
    <property type="nucleotide sequence ID" value="NZ_FPCK01000001.1"/>
</dbReference>
<reference evidence="1 2" key="1">
    <citation type="submission" date="2016-10" db="EMBL/GenBank/DDBJ databases">
        <authorList>
            <person name="de Groot N.N."/>
        </authorList>
    </citation>
    <scope>NUCLEOTIDE SEQUENCE [LARGE SCALE GENOMIC DNA]</scope>
    <source>
        <strain evidence="1 2">IPL20</strain>
    </source>
</reference>
<organism evidence="1 2">
    <name type="scientific">Devosia crocina</name>
    <dbReference type="NCBI Taxonomy" id="429728"/>
    <lineage>
        <taxon>Bacteria</taxon>
        <taxon>Pseudomonadati</taxon>
        <taxon>Pseudomonadota</taxon>
        <taxon>Alphaproteobacteria</taxon>
        <taxon>Hyphomicrobiales</taxon>
        <taxon>Devosiaceae</taxon>
        <taxon>Devosia</taxon>
    </lineage>
</organism>
<name>A0A1I7N9H8_9HYPH</name>
<protein>
    <submittedName>
        <fullName evidence="1">Uncharacterized protein</fullName>
    </submittedName>
</protein>
<proteinExistence type="predicted"/>
<accession>A0A1I7N9H8</accession>
<gene>
    <name evidence="1" type="ORF">SAMN05216456_1306</name>
</gene>
<dbReference type="Proteomes" id="UP000199074">
    <property type="component" value="Unassembled WGS sequence"/>
</dbReference>
<dbReference type="AlphaFoldDB" id="A0A1I7N9H8"/>
<evidence type="ECO:0000313" key="2">
    <source>
        <dbReference type="Proteomes" id="UP000199074"/>
    </source>
</evidence>
<sequence length="113" mass="11968">MAEATVTTPAAGASPIAFLAPRRHAIQNAITALEPLLLAEGNTASPRIKALELIFGQLMDELSAVDTVILALPPTSADDLHVQAAITRASVDDYLDRMPLLDKLLQHVEAFAA</sequence>
<keyword evidence="2" id="KW-1185">Reference proteome</keyword>